<dbReference type="Gramene" id="OBART03G29460.1">
    <property type="protein sequence ID" value="OBART03G29460.1"/>
    <property type="gene ID" value="OBART03G29460"/>
</dbReference>
<name>A0A0D3FMD8_9ORYZ</name>
<sequence length="28" mass="3416">MDFWNGVVQWGAFMKMWEAKSKRKTPQK</sequence>
<organism evidence="1">
    <name type="scientific">Oryza barthii</name>
    <dbReference type="NCBI Taxonomy" id="65489"/>
    <lineage>
        <taxon>Eukaryota</taxon>
        <taxon>Viridiplantae</taxon>
        <taxon>Streptophyta</taxon>
        <taxon>Embryophyta</taxon>
        <taxon>Tracheophyta</taxon>
        <taxon>Spermatophyta</taxon>
        <taxon>Magnoliopsida</taxon>
        <taxon>Liliopsida</taxon>
        <taxon>Poales</taxon>
        <taxon>Poaceae</taxon>
        <taxon>BOP clade</taxon>
        <taxon>Oryzoideae</taxon>
        <taxon>Oryzeae</taxon>
        <taxon>Oryzinae</taxon>
        <taxon>Oryza</taxon>
    </lineage>
</organism>
<proteinExistence type="predicted"/>
<reference evidence="1" key="1">
    <citation type="journal article" date="2009" name="Rice">
        <title>De Novo Next Generation Sequencing of Plant Genomes.</title>
        <authorList>
            <person name="Rounsley S."/>
            <person name="Marri P.R."/>
            <person name="Yu Y."/>
            <person name="He R."/>
            <person name="Sisneros N."/>
            <person name="Goicoechea J.L."/>
            <person name="Lee S.J."/>
            <person name="Angelova A."/>
            <person name="Kudrna D."/>
            <person name="Luo M."/>
            <person name="Affourtit J."/>
            <person name="Desany B."/>
            <person name="Knight J."/>
            <person name="Niazi F."/>
            <person name="Egholm M."/>
            <person name="Wing R.A."/>
        </authorList>
    </citation>
    <scope>NUCLEOTIDE SEQUENCE [LARGE SCALE GENOMIC DNA]</scope>
    <source>
        <strain evidence="1">cv. IRGC 105608</strain>
    </source>
</reference>
<evidence type="ECO:0000313" key="1">
    <source>
        <dbReference type="EnsemblPlants" id="OBART03G29460.1"/>
    </source>
</evidence>
<dbReference type="Proteomes" id="UP000026960">
    <property type="component" value="Chromosome 3"/>
</dbReference>
<reference evidence="1" key="2">
    <citation type="submission" date="2015-03" db="UniProtKB">
        <authorList>
            <consortium name="EnsemblPlants"/>
        </authorList>
    </citation>
    <scope>IDENTIFICATION</scope>
</reference>
<keyword evidence="2" id="KW-1185">Reference proteome</keyword>
<protein>
    <submittedName>
        <fullName evidence="1">Uncharacterized protein</fullName>
    </submittedName>
</protein>
<dbReference type="AlphaFoldDB" id="A0A0D3FMD8"/>
<dbReference type="HOGENOM" id="CLU_3413471_0_0_1"/>
<evidence type="ECO:0000313" key="2">
    <source>
        <dbReference type="Proteomes" id="UP000026960"/>
    </source>
</evidence>
<dbReference type="EnsemblPlants" id="OBART03G29460.1">
    <property type="protein sequence ID" value="OBART03G29460.1"/>
    <property type="gene ID" value="OBART03G29460"/>
</dbReference>
<accession>A0A0D3FMD8</accession>
<dbReference type="PaxDb" id="65489-OBART03G29460.1"/>